<sequence>MQKTKLIHQVIVGSMFSFALATLGTQMVQARRIISLPETRCVSSGPGRWRPDKSEVAIGRAVYKNVLHMGPGNTYVAMTCKIMPDGYETYFQTLNLEYGMQDNDRGSPGNTINIYLDGQRKDSRTVTPGQKESVSLDVTNVKNVAIETICSDQPNRGQYCGRVYFFKAALVPYPPPPEPKK</sequence>
<protein>
    <submittedName>
        <fullName evidence="1">Uncharacterized protein</fullName>
    </submittedName>
</protein>
<dbReference type="EMBL" id="JAMPKK010000004">
    <property type="protein sequence ID" value="MEP0863518.1"/>
    <property type="molecule type" value="Genomic_DNA"/>
</dbReference>
<evidence type="ECO:0000313" key="1">
    <source>
        <dbReference type="EMBL" id="MEP0863518.1"/>
    </source>
</evidence>
<comment type="caution">
    <text evidence="1">The sequence shown here is derived from an EMBL/GenBank/DDBJ whole genome shotgun (WGS) entry which is preliminary data.</text>
</comment>
<proteinExistence type="predicted"/>
<reference evidence="1 2" key="1">
    <citation type="submission" date="2022-04" db="EMBL/GenBank/DDBJ databases">
        <title>Positive selection, recombination, and allopatry shape intraspecific diversity of widespread and dominant cyanobacteria.</title>
        <authorList>
            <person name="Wei J."/>
            <person name="Shu W."/>
            <person name="Hu C."/>
        </authorList>
    </citation>
    <scope>NUCLEOTIDE SEQUENCE [LARGE SCALE GENOMIC DNA]</scope>
    <source>
        <strain evidence="1 2">GB2-A5</strain>
    </source>
</reference>
<dbReference type="Proteomes" id="UP001442494">
    <property type="component" value="Unassembled WGS sequence"/>
</dbReference>
<keyword evidence="2" id="KW-1185">Reference proteome</keyword>
<gene>
    <name evidence="1" type="ORF">NDI37_03440</name>
</gene>
<evidence type="ECO:0000313" key="2">
    <source>
        <dbReference type="Proteomes" id="UP001442494"/>
    </source>
</evidence>
<accession>A0ABV0JJ99</accession>
<organism evidence="1 2">
    <name type="scientific">Funiculus sociatus GB2-A5</name>
    <dbReference type="NCBI Taxonomy" id="2933946"/>
    <lineage>
        <taxon>Bacteria</taxon>
        <taxon>Bacillati</taxon>
        <taxon>Cyanobacteriota</taxon>
        <taxon>Cyanophyceae</taxon>
        <taxon>Coleofasciculales</taxon>
        <taxon>Coleofasciculaceae</taxon>
        <taxon>Funiculus</taxon>
    </lineage>
</organism>
<dbReference type="RefSeq" id="WP_190422095.1">
    <property type="nucleotide sequence ID" value="NZ_JAMPKK010000004.1"/>
</dbReference>
<name>A0ABV0JJ99_9CYAN</name>